<dbReference type="EMBL" id="AEJB01000465">
    <property type="protein sequence ID" value="ELP64279.1"/>
    <property type="molecule type" value="Genomic_DNA"/>
</dbReference>
<dbReference type="PROSITE" id="PS50011">
    <property type="entry name" value="PROTEIN_KINASE_DOM"/>
    <property type="match status" value="1"/>
</dbReference>
<dbReference type="Proteomes" id="UP000010931">
    <property type="component" value="Unassembled WGS sequence"/>
</dbReference>
<dbReference type="CDD" id="cd14014">
    <property type="entry name" value="STKc_PknB_like"/>
    <property type="match status" value="1"/>
</dbReference>
<protein>
    <submittedName>
        <fullName evidence="8">Kinase domain protein</fullName>
    </submittedName>
</protein>
<feature type="binding site" evidence="5">
    <location>
        <position position="43"/>
    </location>
    <ligand>
        <name>ATP</name>
        <dbReference type="ChEBI" id="CHEBI:30616"/>
    </ligand>
</feature>
<feature type="region of interest" description="Disordered" evidence="6">
    <location>
        <begin position="416"/>
        <end position="455"/>
    </location>
</feature>
<dbReference type="Gene3D" id="3.30.200.20">
    <property type="entry name" value="Phosphorylase Kinase, domain 1"/>
    <property type="match status" value="1"/>
</dbReference>
<organism evidence="8 9">
    <name type="scientific">Streptomyces turgidiscabies (strain Car8)</name>
    <dbReference type="NCBI Taxonomy" id="698760"/>
    <lineage>
        <taxon>Bacteria</taxon>
        <taxon>Bacillati</taxon>
        <taxon>Actinomycetota</taxon>
        <taxon>Actinomycetes</taxon>
        <taxon>Kitasatosporales</taxon>
        <taxon>Streptomycetaceae</taxon>
        <taxon>Streptomyces</taxon>
    </lineage>
</organism>
<dbReference type="InterPro" id="IPR008271">
    <property type="entry name" value="Ser/Thr_kinase_AS"/>
</dbReference>
<dbReference type="AlphaFoldDB" id="L7EZG0"/>
<keyword evidence="4 5" id="KW-0067">ATP-binding</keyword>
<reference evidence="8 9" key="1">
    <citation type="journal article" date="2011" name="Plasmid">
        <title>Streptomyces turgidiscabies Car8 contains a modular pathogenicity island that shares virulence genes with other actinobacterial plant pathogens.</title>
        <authorList>
            <person name="Huguet-Tapia J.C."/>
            <person name="Badger J.H."/>
            <person name="Loria R."/>
            <person name="Pettis G.S."/>
        </authorList>
    </citation>
    <scope>NUCLEOTIDE SEQUENCE [LARGE SCALE GENOMIC DNA]</scope>
    <source>
        <strain evidence="8 9">Car8</strain>
    </source>
</reference>
<feature type="compositionally biased region" description="Polar residues" evidence="6">
    <location>
        <begin position="440"/>
        <end position="455"/>
    </location>
</feature>
<dbReference type="Pfam" id="PF00069">
    <property type="entry name" value="Pkinase"/>
    <property type="match status" value="1"/>
</dbReference>
<proteinExistence type="predicted"/>
<dbReference type="PANTHER" id="PTHR43289:SF34">
    <property type="entry name" value="SERINE_THREONINE-PROTEIN KINASE YBDM-RELATED"/>
    <property type="match status" value="1"/>
</dbReference>
<sequence>MQPLDVGESAVVGPYRLLGRLGAGGMGRVYLGRSTGGRTVAVKIVHPHFALDEEFRARFRREVEAARRVGGAWTASVLDADPDAPVPWVATAYAAGPSLTAAITNDGPLPVDSVRALGAGLAEALTAVHALNLVHRDVKPSNVLLTLDGPLLIDFGIARATDGTASLTSTGVSVGSPGYMSPEQILGHPVAGPADVFSLGAVLAYAATGRSPFPGDSSAALLYKVVHEEPRLDGLDGELREVVEGCLAKDPSARPAPAEVARRLAPEGAARLVAGGWLPGAVVERVSRDAVALLNLEVAEAAAQEGALSGPVGFSTPMVTGAGVGVGAGEFGPPPVMPGLPVMPGPRDAEPEPDPEPSDRAPGKVSVSVAATSVPGADGRGRKLSCTVALAVAGAMAVVTVGSTFLFDLLPGGGADDGSAASKDTGQAAESSASSEYSDQAPQSPSQSTVPGPASGTMTVPASYVGTWEGPAVALDGALPMGTFRVTVQQAAVGDKLGTFRQTDQIGGICDDDLFLKEVTKTRLVVTSIADKSNRDVCTTGSHRVLLTPVGDDLKYETDNPEAGDPVARMSRVG</sequence>
<feature type="compositionally biased region" description="Pro residues" evidence="6">
    <location>
        <begin position="332"/>
        <end position="344"/>
    </location>
</feature>
<accession>L7EZG0</accession>
<name>L7EZG0_STRT8</name>
<dbReference type="PROSITE" id="PS00108">
    <property type="entry name" value="PROTEIN_KINASE_ST"/>
    <property type="match status" value="1"/>
</dbReference>
<evidence type="ECO:0000256" key="4">
    <source>
        <dbReference type="ARBA" id="ARBA00022840"/>
    </source>
</evidence>
<dbReference type="SUPFAM" id="SSF56112">
    <property type="entry name" value="Protein kinase-like (PK-like)"/>
    <property type="match status" value="1"/>
</dbReference>
<keyword evidence="2 5" id="KW-0547">Nucleotide-binding</keyword>
<evidence type="ECO:0000313" key="9">
    <source>
        <dbReference type="Proteomes" id="UP000010931"/>
    </source>
</evidence>
<evidence type="ECO:0000256" key="5">
    <source>
        <dbReference type="PROSITE-ProRule" id="PRU10141"/>
    </source>
</evidence>
<feature type="region of interest" description="Disordered" evidence="6">
    <location>
        <begin position="330"/>
        <end position="368"/>
    </location>
</feature>
<dbReference type="STRING" id="85558.T45_07319"/>
<feature type="domain" description="Protein kinase" evidence="7">
    <location>
        <begin position="15"/>
        <end position="272"/>
    </location>
</feature>
<dbReference type="InterPro" id="IPR000719">
    <property type="entry name" value="Prot_kinase_dom"/>
</dbReference>
<dbReference type="InterPro" id="IPR017441">
    <property type="entry name" value="Protein_kinase_ATP_BS"/>
</dbReference>
<dbReference type="GeneID" id="97403035"/>
<dbReference type="SMART" id="SM00220">
    <property type="entry name" value="S_TKc"/>
    <property type="match status" value="1"/>
</dbReference>
<dbReference type="InterPro" id="IPR011009">
    <property type="entry name" value="Kinase-like_dom_sf"/>
</dbReference>
<dbReference type="GO" id="GO:0005524">
    <property type="term" value="F:ATP binding"/>
    <property type="evidence" value="ECO:0007669"/>
    <property type="project" value="UniProtKB-UniRule"/>
</dbReference>
<evidence type="ECO:0000256" key="1">
    <source>
        <dbReference type="ARBA" id="ARBA00022679"/>
    </source>
</evidence>
<dbReference type="GO" id="GO:0004674">
    <property type="term" value="F:protein serine/threonine kinase activity"/>
    <property type="evidence" value="ECO:0007669"/>
    <property type="project" value="TreeGrafter"/>
</dbReference>
<dbReference type="PANTHER" id="PTHR43289">
    <property type="entry name" value="MITOGEN-ACTIVATED PROTEIN KINASE KINASE KINASE 20-RELATED"/>
    <property type="match status" value="1"/>
</dbReference>
<keyword evidence="3 8" id="KW-0418">Kinase</keyword>
<keyword evidence="1" id="KW-0808">Transferase</keyword>
<evidence type="ECO:0000256" key="6">
    <source>
        <dbReference type="SAM" id="MobiDB-lite"/>
    </source>
</evidence>
<dbReference type="RefSeq" id="WP_006380752.1">
    <property type="nucleotide sequence ID" value="NZ_AEJB01000465.1"/>
</dbReference>
<keyword evidence="9" id="KW-1185">Reference proteome</keyword>
<evidence type="ECO:0000256" key="3">
    <source>
        <dbReference type="ARBA" id="ARBA00022777"/>
    </source>
</evidence>
<comment type="caution">
    <text evidence="8">The sequence shown here is derived from an EMBL/GenBank/DDBJ whole genome shotgun (WGS) entry which is preliminary data.</text>
</comment>
<evidence type="ECO:0000313" key="8">
    <source>
        <dbReference type="EMBL" id="ELP64279.1"/>
    </source>
</evidence>
<dbReference type="Gene3D" id="1.10.510.10">
    <property type="entry name" value="Transferase(Phosphotransferase) domain 1"/>
    <property type="match status" value="1"/>
</dbReference>
<gene>
    <name evidence="8" type="ORF">STRTUCAR8_04632</name>
</gene>
<feature type="compositionally biased region" description="Low complexity" evidence="6">
    <location>
        <begin position="417"/>
        <end position="438"/>
    </location>
</feature>
<dbReference type="PATRIC" id="fig|698760.3.peg.6897"/>
<evidence type="ECO:0000259" key="7">
    <source>
        <dbReference type="PROSITE" id="PS50011"/>
    </source>
</evidence>
<dbReference type="PROSITE" id="PS00107">
    <property type="entry name" value="PROTEIN_KINASE_ATP"/>
    <property type="match status" value="1"/>
</dbReference>
<evidence type="ECO:0000256" key="2">
    <source>
        <dbReference type="ARBA" id="ARBA00022741"/>
    </source>
</evidence>